<evidence type="ECO:0000313" key="2">
    <source>
        <dbReference type="EMBL" id="CEM16472.1"/>
    </source>
</evidence>
<dbReference type="EMBL" id="CDMZ01000539">
    <property type="protein sequence ID" value="CEM16472.1"/>
    <property type="molecule type" value="Genomic_DNA"/>
</dbReference>
<feature type="compositionally biased region" description="Basic and acidic residues" evidence="1">
    <location>
        <begin position="372"/>
        <end position="390"/>
    </location>
</feature>
<dbReference type="VEuPathDB" id="CryptoDB:Cvel_3615"/>
<protein>
    <submittedName>
        <fullName evidence="2">Uncharacterized protein</fullName>
    </submittedName>
</protein>
<gene>
    <name evidence="2" type="ORF">Cvel_3615</name>
</gene>
<dbReference type="AlphaFoldDB" id="A0A0G4FPT3"/>
<feature type="region of interest" description="Disordered" evidence="1">
    <location>
        <begin position="218"/>
        <end position="243"/>
    </location>
</feature>
<sequence length="390" mass="43013">MSLAIDFQVFATADFPEIAQVWRSTEGTSSRGERCWASSGVGSHRGRNTSVLEFEDTSDELPHGSPSGERKKKKKEKEKDSGTKSQSGDQKESSCLSSSSSPASASPAAETDMQTERGTPFAHLEQGRPSPSLSAQRGSRAWDLHLNALRHSSVILWRQNDDGTRTIYDSAGKISYFPDGSLKDRIWKERSASLSSSSGCPRVSSESLQHPNGLRDIHEIEDEEERQPARPSPYEGRRRKDGEKRVKFGKGIEREYDTEQLCMEYMREREISEEEIQTKGRPRSKKERFSTADGAVSSTGVEEKRKADSGEGDGGSCSSSSFLGHQRSTTLDRHGEVGTESVPIVIDDSDDELPTLGGGIHPSSQGSLSGSLREKEQTKRRKLDTEPEAR</sequence>
<organism evidence="2">
    <name type="scientific">Chromera velia CCMP2878</name>
    <dbReference type="NCBI Taxonomy" id="1169474"/>
    <lineage>
        <taxon>Eukaryota</taxon>
        <taxon>Sar</taxon>
        <taxon>Alveolata</taxon>
        <taxon>Colpodellida</taxon>
        <taxon>Chromeraceae</taxon>
        <taxon>Chromera</taxon>
    </lineage>
</organism>
<proteinExistence type="predicted"/>
<accession>A0A0G4FPT3</accession>
<name>A0A0G4FPT3_9ALVE</name>
<feature type="region of interest" description="Disordered" evidence="1">
    <location>
        <begin position="269"/>
        <end position="390"/>
    </location>
</feature>
<evidence type="ECO:0000256" key="1">
    <source>
        <dbReference type="SAM" id="MobiDB-lite"/>
    </source>
</evidence>
<feature type="compositionally biased region" description="Low complexity" evidence="1">
    <location>
        <begin position="93"/>
        <end position="109"/>
    </location>
</feature>
<feature type="region of interest" description="Disordered" evidence="1">
    <location>
        <begin position="193"/>
        <end position="212"/>
    </location>
</feature>
<reference evidence="2" key="1">
    <citation type="submission" date="2014-11" db="EMBL/GenBank/DDBJ databases">
        <authorList>
            <person name="Otto D Thomas"/>
            <person name="Naeem Raeece"/>
        </authorList>
    </citation>
    <scope>NUCLEOTIDE SEQUENCE</scope>
</reference>
<feature type="region of interest" description="Disordered" evidence="1">
    <location>
        <begin position="24"/>
        <end position="114"/>
    </location>
</feature>
<feature type="compositionally biased region" description="Polar residues" evidence="1">
    <location>
        <begin position="193"/>
        <end position="210"/>
    </location>
</feature>